<dbReference type="EMBL" id="JAFCIX010000325">
    <property type="protein sequence ID" value="KAH6594945.1"/>
    <property type="molecule type" value="Genomic_DNA"/>
</dbReference>
<reference evidence="2 3" key="1">
    <citation type="submission" date="2021-02" db="EMBL/GenBank/DDBJ databases">
        <title>Variation within the Batrachochytrium salamandrivorans European outbreak.</title>
        <authorList>
            <person name="Kelly M."/>
            <person name="Pasmans F."/>
            <person name="Shea T.P."/>
            <person name="Munoz J.F."/>
            <person name="Carranza S."/>
            <person name="Cuomo C.A."/>
            <person name="Martel A."/>
        </authorList>
    </citation>
    <scope>NUCLEOTIDE SEQUENCE [LARGE SCALE GENOMIC DNA]</scope>
    <source>
        <strain evidence="2 3">AMFP18/2</strain>
    </source>
</reference>
<feature type="compositionally biased region" description="Acidic residues" evidence="1">
    <location>
        <begin position="139"/>
        <end position="151"/>
    </location>
</feature>
<name>A0ABQ8FAM9_9FUNG</name>
<comment type="caution">
    <text evidence="2">The sequence shown here is derived from an EMBL/GenBank/DDBJ whole genome shotgun (WGS) entry which is preliminary data.</text>
</comment>
<evidence type="ECO:0000256" key="1">
    <source>
        <dbReference type="SAM" id="MobiDB-lite"/>
    </source>
</evidence>
<protein>
    <recommendedName>
        <fullName evidence="4">GSKIP domain-containing protein</fullName>
    </recommendedName>
</protein>
<evidence type="ECO:0000313" key="2">
    <source>
        <dbReference type="EMBL" id="KAH6594945.1"/>
    </source>
</evidence>
<accession>A0ABQ8FAM9</accession>
<gene>
    <name evidence="2" type="ORF">BASA50_006207</name>
</gene>
<keyword evidence="3" id="KW-1185">Reference proteome</keyword>
<organism evidence="2 3">
    <name type="scientific">Batrachochytrium salamandrivorans</name>
    <dbReference type="NCBI Taxonomy" id="1357716"/>
    <lineage>
        <taxon>Eukaryota</taxon>
        <taxon>Fungi</taxon>
        <taxon>Fungi incertae sedis</taxon>
        <taxon>Chytridiomycota</taxon>
        <taxon>Chytridiomycota incertae sedis</taxon>
        <taxon>Chytridiomycetes</taxon>
        <taxon>Rhizophydiales</taxon>
        <taxon>Rhizophydiales incertae sedis</taxon>
        <taxon>Batrachochytrium</taxon>
    </lineage>
</organism>
<evidence type="ECO:0000313" key="3">
    <source>
        <dbReference type="Proteomes" id="UP001648503"/>
    </source>
</evidence>
<evidence type="ECO:0008006" key="4">
    <source>
        <dbReference type="Google" id="ProtNLM"/>
    </source>
</evidence>
<sequence>MDTSYNEQLKYQEYSTLNAENVPLTSGYHADLLSTLRHEAPVLCVRFTCNSELVALSDTNVDQSANSIEFMVDVSIGELRRLIAHGLALPRLLESLIRQFHDIDRKQLESNMRRKTSLMVTFDPETWWQDWHHPSLNNESDEDSYDEENDEFGVRSSAQPKRKGAPFYSLRSDGAT</sequence>
<feature type="region of interest" description="Disordered" evidence="1">
    <location>
        <begin position="136"/>
        <end position="176"/>
    </location>
</feature>
<proteinExistence type="predicted"/>
<dbReference type="Proteomes" id="UP001648503">
    <property type="component" value="Unassembled WGS sequence"/>
</dbReference>